<feature type="transmembrane region" description="Helical" evidence="6">
    <location>
        <begin position="317"/>
        <end position="340"/>
    </location>
</feature>
<feature type="transmembrane region" description="Helical" evidence="6">
    <location>
        <begin position="247"/>
        <end position="266"/>
    </location>
</feature>
<dbReference type="GO" id="GO:0022857">
    <property type="term" value="F:transmembrane transporter activity"/>
    <property type="evidence" value="ECO:0007669"/>
    <property type="project" value="TreeGrafter"/>
</dbReference>
<keyword evidence="8" id="KW-1185">Reference proteome</keyword>
<feature type="transmembrane region" description="Helical" evidence="6">
    <location>
        <begin position="278"/>
        <end position="297"/>
    </location>
</feature>
<feature type="transmembrane region" description="Helical" evidence="6">
    <location>
        <begin position="347"/>
        <end position="368"/>
    </location>
</feature>
<keyword evidence="3 6" id="KW-0812">Transmembrane</keyword>
<dbReference type="Proteomes" id="UP000199180">
    <property type="component" value="Unassembled WGS sequence"/>
</dbReference>
<gene>
    <name evidence="7" type="ORF">SAMN04489858_10895</name>
</gene>
<dbReference type="SUPFAM" id="SSF103473">
    <property type="entry name" value="MFS general substrate transporter"/>
    <property type="match status" value="1"/>
</dbReference>
<dbReference type="PANTHER" id="PTHR23501:SF191">
    <property type="entry name" value="VACUOLAR BASIC AMINO ACID TRANSPORTER 4"/>
    <property type="match status" value="1"/>
</dbReference>
<keyword evidence="2" id="KW-0813">Transport</keyword>
<dbReference type="GO" id="GO:0012505">
    <property type="term" value="C:endomembrane system"/>
    <property type="evidence" value="ECO:0007669"/>
    <property type="project" value="UniProtKB-SubCell"/>
</dbReference>
<reference evidence="7 8" key="1">
    <citation type="submission" date="2016-10" db="EMBL/GenBank/DDBJ databases">
        <authorList>
            <person name="de Groot N.N."/>
        </authorList>
    </citation>
    <scope>NUCLEOTIDE SEQUENCE [LARGE SCALE GENOMIC DNA]</scope>
    <source>
        <strain evidence="7 8">DSM 17862</strain>
    </source>
</reference>
<feature type="transmembrane region" description="Helical" evidence="6">
    <location>
        <begin position="380"/>
        <end position="402"/>
    </location>
</feature>
<dbReference type="RefSeq" id="WP_245739437.1">
    <property type="nucleotide sequence ID" value="NZ_FOHO01000008.1"/>
</dbReference>
<evidence type="ECO:0000256" key="2">
    <source>
        <dbReference type="ARBA" id="ARBA00022448"/>
    </source>
</evidence>
<dbReference type="EMBL" id="FOHO01000008">
    <property type="protein sequence ID" value="SET69335.1"/>
    <property type="molecule type" value="Genomic_DNA"/>
</dbReference>
<protein>
    <recommendedName>
        <fullName evidence="9">Major Facilitator Superfamily protein</fullName>
    </recommendedName>
</protein>
<name>A0A1I0GE54_9RHOB</name>
<comment type="subcellular location">
    <subcellularLocation>
        <location evidence="1">Endomembrane system</location>
        <topology evidence="1">Multi-pass membrane protein</topology>
    </subcellularLocation>
</comment>
<keyword evidence="5 6" id="KW-0472">Membrane</keyword>
<feature type="transmembrane region" description="Helical" evidence="6">
    <location>
        <begin position="409"/>
        <end position="435"/>
    </location>
</feature>
<feature type="transmembrane region" description="Helical" evidence="6">
    <location>
        <begin position="92"/>
        <end position="110"/>
    </location>
</feature>
<dbReference type="Gene3D" id="1.20.1250.20">
    <property type="entry name" value="MFS general substrate transporter like domains"/>
    <property type="match status" value="1"/>
</dbReference>
<dbReference type="PANTHER" id="PTHR23501">
    <property type="entry name" value="MAJOR FACILITATOR SUPERFAMILY"/>
    <property type="match status" value="1"/>
</dbReference>
<feature type="transmembrane region" description="Helical" evidence="6">
    <location>
        <begin position="502"/>
        <end position="520"/>
    </location>
</feature>
<feature type="transmembrane region" description="Helical" evidence="6">
    <location>
        <begin position="116"/>
        <end position="138"/>
    </location>
</feature>
<feature type="transmembrane region" description="Helical" evidence="6">
    <location>
        <begin position="181"/>
        <end position="202"/>
    </location>
</feature>
<evidence type="ECO:0000256" key="1">
    <source>
        <dbReference type="ARBA" id="ARBA00004127"/>
    </source>
</evidence>
<evidence type="ECO:0000313" key="7">
    <source>
        <dbReference type="EMBL" id="SET69335.1"/>
    </source>
</evidence>
<evidence type="ECO:0008006" key="9">
    <source>
        <dbReference type="Google" id="ProtNLM"/>
    </source>
</evidence>
<dbReference type="GO" id="GO:0005886">
    <property type="term" value="C:plasma membrane"/>
    <property type="evidence" value="ECO:0007669"/>
    <property type="project" value="TreeGrafter"/>
</dbReference>
<dbReference type="InterPro" id="IPR036259">
    <property type="entry name" value="MFS_trans_sf"/>
</dbReference>
<dbReference type="STRING" id="364199.SAMN04489858_10895"/>
<proteinExistence type="predicted"/>
<evidence type="ECO:0000256" key="5">
    <source>
        <dbReference type="ARBA" id="ARBA00023136"/>
    </source>
</evidence>
<evidence type="ECO:0000256" key="3">
    <source>
        <dbReference type="ARBA" id="ARBA00022692"/>
    </source>
</evidence>
<sequence length="543" mass="58068">MSADAPDSPAQPPQNPALPLGPALCYAAVALAVGLTQGLGQGMLLSNLGAIAGDLGITRAQSSWLLVCYMVPRAALPLLLMKMRTQFGLRRFAEISIALYMVVAFAAIYANDFRSALILQTLSGAAAAPLSTLTFLYMMEPLSPQWRLRLGLPVVMTIILSGTPLARIISPELIGDGSILSLHLVTLAMSMVSLGLVYLIPVRPVPRAKVIQRLDFVSFGLIATGFTALTSAFVMGPIYNWTDAPGIGIALAVTVATLATAAIIELNRKDPLLDIRWLTSPAILHLTATLFLFRLILSEQSSGAPGLFTVLGLAPSQMTTLFTLIFLGGIAGGLACIAWIRPQRVPQFHLAALILIMVGAYMDSFASLNTRPEQMYLSQTLIAMASLLFMPPAMITGLMAALAKGPQYLLNFIIVFISTQSLGAVIGSGLFTTFINNRQTLHLQYLSEQLRLTDPQVAQTLQSSSARLVTMIADPAQRQAQAVMGVAQQASQQAYIMAYNDAYFLIFIVAALAAAALLIHRLRDGLAHRMAARATAAQTDALT</sequence>
<dbReference type="AlphaFoldDB" id="A0A1I0GE54"/>
<keyword evidence="4 6" id="KW-1133">Transmembrane helix</keyword>
<feature type="transmembrane region" description="Helical" evidence="6">
    <location>
        <begin position="214"/>
        <end position="235"/>
    </location>
</feature>
<evidence type="ECO:0000313" key="8">
    <source>
        <dbReference type="Proteomes" id="UP000199180"/>
    </source>
</evidence>
<evidence type="ECO:0000256" key="6">
    <source>
        <dbReference type="SAM" id="Phobius"/>
    </source>
</evidence>
<evidence type="ECO:0000256" key="4">
    <source>
        <dbReference type="ARBA" id="ARBA00022989"/>
    </source>
</evidence>
<organism evidence="7 8">
    <name type="scientific">Paracoccus homiensis</name>
    <dbReference type="NCBI Taxonomy" id="364199"/>
    <lineage>
        <taxon>Bacteria</taxon>
        <taxon>Pseudomonadati</taxon>
        <taxon>Pseudomonadota</taxon>
        <taxon>Alphaproteobacteria</taxon>
        <taxon>Rhodobacterales</taxon>
        <taxon>Paracoccaceae</taxon>
        <taxon>Paracoccus</taxon>
    </lineage>
</organism>
<accession>A0A1I0GE54</accession>
<feature type="transmembrane region" description="Helical" evidence="6">
    <location>
        <begin position="150"/>
        <end position="169"/>
    </location>
</feature>